<keyword evidence="2 6" id="KW-0813">Transport</keyword>
<evidence type="ECO:0000313" key="8">
    <source>
        <dbReference type="Proteomes" id="UP000278807"/>
    </source>
</evidence>
<evidence type="ECO:0000256" key="4">
    <source>
        <dbReference type="ARBA" id="ARBA00022989"/>
    </source>
</evidence>
<gene>
    <name evidence="7" type="ORF">HNAJ_LOCUS5315</name>
</gene>
<organism evidence="9">
    <name type="scientific">Rodentolepis nana</name>
    <name type="common">Dwarf tapeworm</name>
    <name type="synonym">Hymenolepis nana</name>
    <dbReference type="NCBI Taxonomy" id="102285"/>
    <lineage>
        <taxon>Eukaryota</taxon>
        <taxon>Metazoa</taxon>
        <taxon>Spiralia</taxon>
        <taxon>Lophotrochozoa</taxon>
        <taxon>Platyhelminthes</taxon>
        <taxon>Cestoda</taxon>
        <taxon>Eucestoda</taxon>
        <taxon>Cyclophyllidea</taxon>
        <taxon>Hymenolepididae</taxon>
        <taxon>Rodentolepis</taxon>
    </lineage>
</organism>
<dbReference type="Pfam" id="PF00375">
    <property type="entry name" value="SDF"/>
    <property type="match status" value="1"/>
</dbReference>
<feature type="transmembrane region" description="Helical" evidence="6">
    <location>
        <begin position="265"/>
        <end position="288"/>
    </location>
</feature>
<dbReference type="PANTHER" id="PTHR11958">
    <property type="entry name" value="SODIUM/DICARBOXYLATE SYMPORTER-RELATED"/>
    <property type="match status" value="1"/>
</dbReference>
<dbReference type="GO" id="GO:0005313">
    <property type="term" value="F:L-glutamate transmembrane transporter activity"/>
    <property type="evidence" value="ECO:0007669"/>
    <property type="project" value="TreeGrafter"/>
</dbReference>
<name>A0A0R3TE28_RODNA</name>
<keyword evidence="4 6" id="KW-1133">Transmembrane helix</keyword>
<keyword evidence="6" id="KW-0769">Symport</keyword>
<dbReference type="Gene3D" id="1.10.3860.10">
    <property type="entry name" value="Sodium:dicarboxylate symporter"/>
    <property type="match status" value="1"/>
</dbReference>
<dbReference type="OrthoDB" id="5877963at2759"/>
<dbReference type="GO" id="GO:0015175">
    <property type="term" value="F:neutral L-amino acid transmembrane transporter activity"/>
    <property type="evidence" value="ECO:0007669"/>
    <property type="project" value="TreeGrafter"/>
</dbReference>
<evidence type="ECO:0000313" key="7">
    <source>
        <dbReference type="EMBL" id="VDO01175.1"/>
    </source>
</evidence>
<evidence type="ECO:0000256" key="1">
    <source>
        <dbReference type="ARBA" id="ARBA00004141"/>
    </source>
</evidence>
<protein>
    <recommendedName>
        <fullName evidence="6">Amino acid transporter</fullName>
    </recommendedName>
</protein>
<dbReference type="GO" id="GO:0015501">
    <property type="term" value="F:glutamate:sodium symporter activity"/>
    <property type="evidence" value="ECO:0007669"/>
    <property type="project" value="TreeGrafter"/>
</dbReference>
<sequence>MVGKQEWGQADMLEEKMEGKQILTCKEKFMKGLMDNMFTILTLIGVAVGFGIGFGVGTLKPSEVTITWIKIIGDLYINLLKLTILPVIAANVIVVMARMDPKQNGKMSLAAISFVIGFDLISGAIGVIAAALIKPGLLTTAKPESTITEGRDSAPVTASDVFVDLLKNMFPDNIVDLTIHQWLYLFNIVMSLQIQGLIFITIMFGIAAGAAGKAGKAFIDFFESVGNVVLILMRWFLLATPVGVCFMVAGSVVGLKNVSDTFKSLGLFMVTVLAALSIHMILQMIVYFSVSSRNPFRMLVVGFRVFFLSFVTTSPSVNRLLFCHAFFNNLKKSFIYIKWRAS</sequence>
<dbReference type="GO" id="GO:0005886">
    <property type="term" value="C:plasma membrane"/>
    <property type="evidence" value="ECO:0007669"/>
    <property type="project" value="TreeGrafter"/>
</dbReference>
<dbReference type="InterPro" id="IPR050746">
    <property type="entry name" value="DAACS"/>
</dbReference>
<reference evidence="9" key="1">
    <citation type="submission" date="2017-02" db="UniProtKB">
        <authorList>
            <consortium name="WormBaseParasite"/>
        </authorList>
    </citation>
    <scope>IDENTIFICATION</scope>
</reference>
<keyword evidence="5 6" id="KW-0472">Membrane</keyword>
<proteinExistence type="inferred from homology"/>
<evidence type="ECO:0000256" key="3">
    <source>
        <dbReference type="ARBA" id="ARBA00022692"/>
    </source>
</evidence>
<accession>A0A0R3TE28</accession>
<comment type="subcellular location">
    <subcellularLocation>
        <location evidence="1 6">Membrane</location>
        <topology evidence="1 6">Multi-pass membrane protein</topology>
    </subcellularLocation>
</comment>
<evidence type="ECO:0000313" key="9">
    <source>
        <dbReference type="WBParaSite" id="HNAJ_0000531701-mRNA-1"/>
    </source>
</evidence>
<feature type="transmembrane region" description="Helical" evidence="6">
    <location>
        <begin position="76"/>
        <end position="97"/>
    </location>
</feature>
<feature type="transmembrane region" description="Helical" evidence="6">
    <location>
        <begin position="36"/>
        <end position="56"/>
    </location>
</feature>
<evidence type="ECO:0000256" key="6">
    <source>
        <dbReference type="RuleBase" id="RU361216"/>
    </source>
</evidence>
<feature type="transmembrane region" description="Helical" evidence="6">
    <location>
        <begin position="109"/>
        <end position="133"/>
    </location>
</feature>
<keyword evidence="3 6" id="KW-0812">Transmembrane</keyword>
<keyword evidence="8" id="KW-1185">Reference proteome</keyword>
<dbReference type="InterPro" id="IPR001991">
    <property type="entry name" value="Na-dicarboxylate_symporter"/>
</dbReference>
<dbReference type="AlphaFoldDB" id="A0A0R3TE28"/>
<evidence type="ECO:0000256" key="5">
    <source>
        <dbReference type="ARBA" id="ARBA00023136"/>
    </source>
</evidence>
<dbReference type="WBParaSite" id="HNAJ_0000531701-mRNA-1">
    <property type="protein sequence ID" value="HNAJ_0000531701-mRNA-1"/>
    <property type="gene ID" value="HNAJ_0000531701"/>
</dbReference>
<comment type="similarity">
    <text evidence="6">Belongs to the dicarboxylate/amino acid:cation symporter (DAACS) (TC 2.A.23) family.</text>
</comment>
<feature type="transmembrane region" description="Helical" evidence="6">
    <location>
        <begin position="182"/>
        <end position="207"/>
    </location>
</feature>
<evidence type="ECO:0000256" key="2">
    <source>
        <dbReference type="ARBA" id="ARBA00022448"/>
    </source>
</evidence>
<dbReference type="InterPro" id="IPR036458">
    <property type="entry name" value="Na:dicarbo_symporter_sf"/>
</dbReference>
<dbReference type="EMBL" id="UZAE01004409">
    <property type="protein sequence ID" value="VDO01175.1"/>
    <property type="molecule type" value="Genomic_DNA"/>
</dbReference>
<dbReference type="STRING" id="102285.A0A0R3TE28"/>
<dbReference type="PANTHER" id="PTHR11958:SF63">
    <property type="entry name" value="AMINO ACID TRANSPORTER"/>
    <property type="match status" value="1"/>
</dbReference>
<feature type="transmembrane region" description="Helical" evidence="6">
    <location>
        <begin position="295"/>
        <end position="312"/>
    </location>
</feature>
<dbReference type="PRINTS" id="PR00173">
    <property type="entry name" value="EDTRNSPORT"/>
</dbReference>
<feature type="transmembrane region" description="Helical" evidence="6">
    <location>
        <begin position="228"/>
        <end position="253"/>
    </location>
</feature>
<dbReference type="SUPFAM" id="SSF118215">
    <property type="entry name" value="Proton glutamate symport protein"/>
    <property type="match status" value="1"/>
</dbReference>
<reference evidence="7 8" key="2">
    <citation type="submission" date="2018-11" db="EMBL/GenBank/DDBJ databases">
        <authorList>
            <consortium name="Pathogen Informatics"/>
        </authorList>
    </citation>
    <scope>NUCLEOTIDE SEQUENCE [LARGE SCALE GENOMIC DNA]</scope>
</reference>
<dbReference type="Proteomes" id="UP000278807">
    <property type="component" value="Unassembled WGS sequence"/>
</dbReference>